<dbReference type="Gene3D" id="6.10.280.50">
    <property type="match status" value="1"/>
</dbReference>
<keyword evidence="3" id="KW-1185">Reference proteome</keyword>
<comment type="caution">
    <text evidence="2">The sequence shown here is derived from an EMBL/GenBank/DDBJ whole genome shotgun (WGS) entry which is preliminary data.</text>
</comment>
<sequence length="55" mass="6425">MSLNGRISELANKHRELDEKISQTQKHPSADALELKDLKRQKLKIKEELQWLKAS</sequence>
<reference evidence="2 3" key="1">
    <citation type="journal article" date="2014" name="Antonie Van Leeuwenhoek">
        <title>Hyphomonas beringensis sp. nov. and Hyphomonas chukchiensis sp. nov., isolated from surface seawater of the Bering Sea and Chukchi Sea.</title>
        <authorList>
            <person name="Li C."/>
            <person name="Lai Q."/>
            <person name="Li G."/>
            <person name="Dong C."/>
            <person name="Wang J."/>
            <person name="Liao Y."/>
            <person name="Shao Z."/>
        </authorList>
    </citation>
    <scope>NUCLEOTIDE SEQUENCE [LARGE SCALE GENOMIC DNA]</scope>
    <source>
        <strain evidence="2 3">SCH89</strain>
    </source>
</reference>
<organism evidence="2 3">
    <name type="scientific">Hyphomonas oceanitis SCH89</name>
    <dbReference type="NCBI Taxonomy" id="1280953"/>
    <lineage>
        <taxon>Bacteria</taxon>
        <taxon>Pseudomonadati</taxon>
        <taxon>Pseudomonadota</taxon>
        <taxon>Alphaproteobacteria</taxon>
        <taxon>Hyphomonadales</taxon>
        <taxon>Hyphomonadaceae</taxon>
        <taxon>Hyphomonas</taxon>
    </lineage>
</organism>
<evidence type="ECO:0008006" key="4">
    <source>
        <dbReference type="Google" id="ProtNLM"/>
    </source>
</evidence>
<dbReference type="EMBL" id="ARYL01000005">
    <property type="protein sequence ID" value="KDA03553.1"/>
    <property type="molecule type" value="Genomic_DNA"/>
</dbReference>
<evidence type="ECO:0000313" key="2">
    <source>
        <dbReference type="EMBL" id="KDA03553.1"/>
    </source>
</evidence>
<gene>
    <name evidence="2" type="ORF">HOC_05349</name>
</gene>
<dbReference type="InterPro" id="IPR007420">
    <property type="entry name" value="DUF465"/>
</dbReference>
<dbReference type="Proteomes" id="UP000024942">
    <property type="component" value="Unassembled WGS sequence"/>
</dbReference>
<evidence type="ECO:0000256" key="1">
    <source>
        <dbReference type="SAM" id="Coils"/>
    </source>
</evidence>
<keyword evidence="1" id="KW-0175">Coiled coil</keyword>
<dbReference type="PATRIC" id="fig|1280953.3.peg.1077"/>
<dbReference type="InterPro" id="IPR038444">
    <property type="entry name" value="DUF465_sf"/>
</dbReference>
<protein>
    <recommendedName>
        <fullName evidence="4">DUF465 domain-containing protein</fullName>
    </recommendedName>
</protein>
<evidence type="ECO:0000313" key="3">
    <source>
        <dbReference type="Proteomes" id="UP000024942"/>
    </source>
</evidence>
<dbReference type="AlphaFoldDB" id="A0A059GAP4"/>
<dbReference type="Pfam" id="PF04325">
    <property type="entry name" value="DUF465"/>
    <property type="match status" value="1"/>
</dbReference>
<proteinExistence type="predicted"/>
<name>A0A059GAP4_9PROT</name>
<dbReference type="RefSeq" id="WP_035536430.1">
    <property type="nucleotide sequence ID" value="NZ_ARYL01000005.1"/>
</dbReference>
<dbReference type="STRING" id="1280953.HOC_05349"/>
<feature type="coiled-coil region" evidence="1">
    <location>
        <begin position="7"/>
        <end position="55"/>
    </location>
</feature>
<accession>A0A059GAP4</accession>
<dbReference type="OrthoDB" id="7173992at2"/>
<dbReference type="eggNOG" id="COG5570">
    <property type="taxonomic scope" value="Bacteria"/>
</dbReference>